<feature type="transmembrane region" description="Helical" evidence="5">
    <location>
        <begin position="35"/>
        <end position="56"/>
    </location>
</feature>
<evidence type="ECO:0000256" key="3">
    <source>
        <dbReference type="ARBA" id="ARBA00022989"/>
    </source>
</evidence>
<dbReference type="GO" id="GO:0006874">
    <property type="term" value="P:intracellular calcium ion homeostasis"/>
    <property type="evidence" value="ECO:0007669"/>
    <property type="project" value="TreeGrafter"/>
</dbReference>
<dbReference type="RefSeq" id="WP_182706424.1">
    <property type="nucleotide sequence ID" value="NZ_JACJII010000001.1"/>
</dbReference>
<dbReference type="Proteomes" id="UP000539313">
    <property type="component" value="Unassembled WGS sequence"/>
</dbReference>
<dbReference type="InterPro" id="IPR004481">
    <property type="entry name" value="K/Na/Ca-exchanger"/>
</dbReference>
<keyword evidence="2 5" id="KW-0812">Transmembrane</keyword>
<dbReference type="PANTHER" id="PTHR10846:SF8">
    <property type="entry name" value="INNER MEMBRANE PROTEIN YRBG"/>
    <property type="match status" value="1"/>
</dbReference>
<dbReference type="GO" id="GO:0005886">
    <property type="term" value="C:plasma membrane"/>
    <property type="evidence" value="ECO:0007669"/>
    <property type="project" value="TreeGrafter"/>
</dbReference>
<comment type="subcellular location">
    <subcellularLocation>
        <location evidence="1">Membrane</location>
        <topology evidence="1">Multi-pass membrane protein</topology>
    </subcellularLocation>
</comment>
<sequence length="313" mass="30832">MLFSLVLLLAGLGLLAVAADHLVLGAARVAAGTGVSAVTVGVVVIGFGTSAPELLVSGSAAAEGHAGLAVGNLVGSNVINLTLVLGMAGLIAPVLVTSSVLRREAPLSVGAVTVFAVLLLRGLDAVAGVVLAVLLVAAVVWMLRLSRQEAGDVLGAETRELVDGSGAGRLPVELVRAVLGLAGTLAGAQLLVTGGADLATRLGVPQQAVGFTVVAIGTSLPELVTTVQAQRRGEADLLVGNLLGSNLLNSLAGGAVVALAAPQVPDPGGTALIAVMVGISGLAWALLARGRRLTRTEALALTGGYLLALPLLA</sequence>
<reference evidence="7 8" key="1">
    <citation type="submission" date="2020-08" db="EMBL/GenBank/DDBJ databases">
        <title>Sequencing the genomes of 1000 actinobacteria strains.</title>
        <authorList>
            <person name="Klenk H.-P."/>
        </authorList>
    </citation>
    <scope>NUCLEOTIDE SEQUENCE [LARGE SCALE GENOMIC DNA]</scope>
    <source>
        <strain evidence="7 8">DSM 45823</strain>
    </source>
</reference>
<gene>
    <name evidence="7" type="ORF">HNR21_004077</name>
</gene>
<dbReference type="GO" id="GO:0005262">
    <property type="term" value="F:calcium channel activity"/>
    <property type="evidence" value="ECO:0007669"/>
    <property type="project" value="TreeGrafter"/>
</dbReference>
<evidence type="ECO:0000259" key="6">
    <source>
        <dbReference type="Pfam" id="PF01699"/>
    </source>
</evidence>
<organism evidence="7 8">
    <name type="scientific">Thermomonospora cellulosilytica</name>
    <dbReference type="NCBI Taxonomy" id="1411118"/>
    <lineage>
        <taxon>Bacteria</taxon>
        <taxon>Bacillati</taxon>
        <taxon>Actinomycetota</taxon>
        <taxon>Actinomycetes</taxon>
        <taxon>Streptosporangiales</taxon>
        <taxon>Thermomonosporaceae</taxon>
        <taxon>Thermomonospora</taxon>
    </lineage>
</organism>
<dbReference type="InterPro" id="IPR044880">
    <property type="entry name" value="NCX_ion-bd_dom_sf"/>
</dbReference>
<protein>
    <submittedName>
        <fullName evidence="7">Cation:H+ antiporter</fullName>
    </submittedName>
</protein>
<evidence type="ECO:0000256" key="2">
    <source>
        <dbReference type="ARBA" id="ARBA00022692"/>
    </source>
</evidence>
<feature type="transmembrane region" description="Helical" evidence="5">
    <location>
        <begin position="238"/>
        <end position="261"/>
    </location>
</feature>
<dbReference type="EMBL" id="JACJII010000001">
    <property type="protein sequence ID" value="MBA9005195.1"/>
    <property type="molecule type" value="Genomic_DNA"/>
</dbReference>
<accession>A0A7W3N0C4</accession>
<keyword evidence="4 5" id="KW-0472">Membrane</keyword>
<evidence type="ECO:0000313" key="8">
    <source>
        <dbReference type="Proteomes" id="UP000539313"/>
    </source>
</evidence>
<keyword evidence="3 5" id="KW-1133">Transmembrane helix</keyword>
<proteinExistence type="predicted"/>
<evidence type="ECO:0000256" key="5">
    <source>
        <dbReference type="SAM" id="Phobius"/>
    </source>
</evidence>
<name>A0A7W3N0C4_9ACTN</name>
<feature type="transmembrane region" description="Helical" evidence="5">
    <location>
        <begin position="112"/>
        <end position="141"/>
    </location>
</feature>
<feature type="transmembrane region" description="Helical" evidence="5">
    <location>
        <begin position="267"/>
        <end position="287"/>
    </location>
</feature>
<feature type="domain" description="Sodium/calcium exchanger membrane region" evidence="6">
    <location>
        <begin position="4"/>
        <end position="143"/>
    </location>
</feature>
<comment type="caution">
    <text evidence="7">The sequence shown here is derived from an EMBL/GenBank/DDBJ whole genome shotgun (WGS) entry which is preliminary data.</text>
</comment>
<feature type="domain" description="Sodium/calcium exchanger membrane region" evidence="6">
    <location>
        <begin position="177"/>
        <end position="309"/>
    </location>
</feature>
<dbReference type="PANTHER" id="PTHR10846">
    <property type="entry name" value="SODIUM/POTASSIUM/CALCIUM EXCHANGER"/>
    <property type="match status" value="1"/>
</dbReference>
<dbReference type="GO" id="GO:0008273">
    <property type="term" value="F:calcium, potassium:sodium antiporter activity"/>
    <property type="evidence" value="ECO:0007669"/>
    <property type="project" value="TreeGrafter"/>
</dbReference>
<feature type="transmembrane region" description="Helical" evidence="5">
    <location>
        <begin position="68"/>
        <end position="92"/>
    </location>
</feature>
<evidence type="ECO:0000313" key="7">
    <source>
        <dbReference type="EMBL" id="MBA9005195.1"/>
    </source>
</evidence>
<dbReference type="Pfam" id="PF01699">
    <property type="entry name" value="Na_Ca_ex"/>
    <property type="match status" value="2"/>
</dbReference>
<evidence type="ECO:0000256" key="4">
    <source>
        <dbReference type="ARBA" id="ARBA00023136"/>
    </source>
</evidence>
<evidence type="ECO:0000256" key="1">
    <source>
        <dbReference type="ARBA" id="ARBA00004141"/>
    </source>
</evidence>
<dbReference type="NCBIfam" id="TIGR00367">
    <property type="entry name" value="calcium/sodium antiporter"/>
    <property type="match status" value="1"/>
</dbReference>
<dbReference type="AlphaFoldDB" id="A0A7W3N0C4"/>
<keyword evidence="8" id="KW-1185">Reference proteome</keyword>
<dbReference type="Gene3D" id="1.20.1420.30">
    <property type="entry name" value="NCX, central ion-binding region"/>
    <property type="match status" value="1"/>
</dbReference>
<dbReference type="InterPro" id="IPR004837">
    <property type="entry name" value="NaCa_Exmemb"/>
</dbReference>